<protein>
    <submittedName>
        <fullName evidence="2">Uncharacterized protein</fullName>
    </submittedName>
</protein>
<sequence>MIAGLVRHIVGNTSARAEKSHPAIFPRRLGRKYLRACGEELSLTRPGENTMEIPPRVRRRVPQDSSR</sequence>
<proteinExistence type="predicted"/>
<name>A0A1G6ZZF8_9ACTO</name>
<evidence type="ECO:0000256" key="1">
    <source>
        <dbReference type="SAM" id="MobiDB-lite"/>
    </source>
</evidence>
<gene>
    <name evidence="2" type="ORF">SAMN05421878_1025</name>
</gene>
<dbReference type="EMBL" id="FNAU01000002">
    <property type="protein sequence ID" value="SDE07871.1"/>
    <property type="molecule type" value="Genomic_DNA"/>
</dbReference>
<dbReference type="AlphaFoldDB" id="A0A1G6ZZF8"/>
<dbReference type="Proteomes" id="UP000182744">
    <property type="component" value="Unassembled WGS sequence"/>
</dbReference>
<organism evidence="2 3">
    <name type="scientific">Actinobaculum suis</name>
    <dbReference type="NCBI Taxonomy" id="1657"/>
    <lineage>
        <taxon>Bacteria</taxon>
        <taxon>Bacillati</taxon>
        <taxon>Actinomycetota</taxon>
        <taxon>Actinomycetes</taxon>
        <taxon>Actinomycetales</taxon>
        <taxon>Actinomycetaceae</taxon>
        <taxon>Actinobaculum</taxon>
    </lineage>
</organism>
<keyword evidence="3" id="KW-1185">Reference proteome</keyword>
<accession>A0A1G6ZZF8</accession>
<evidence type="ECO:0000313" key="2">
    <source>
        <dbReference type="EMBL" id="SDE07871.1"/>
    </source>
</evidence>
<reference evidence="3" key="1">
    <citation type="submission" date="2016-10" db="EMBL/GenBank/DDBJ databases">
        <authorList>
            <person name="Varghese N."/>
        </authorList>
    </citation>
    <scope>NUCLEOTIDE SEQUENCE [LARGE SCALE GENOMIC DNA]</scope>
    <source>
        <strain evidence="3">DSM 20639</strain>
    </source>
</reference>
<feature type="region of interest" description="Disordered" evidence="1">
    <location>
        <begin position="45"/>
        <end position="67"/>
    </location>
</feature>
<evidence type="ECO:0000313" key="3">
    <source>
        <dbReference type="Proteomes" id="UP000182744"/>
    </source>
</evidence>